<dbReference type="VEuPathDB" id="TriTrypDB:LdBPK_290830.1"/>
<evidence type="ECO:0000256" key="2">
    <source>
        <dbReference type="SAM" id="MobiDB-lite"/>
    </source>
</evidence>
<feature type="region of interest" description="Disordered" evidence="2">
    <location>
        <begin position="266"/>
        <end position="318"/>
    </location>
</feature>
<feature type="compositionally biased region" description="Low complexity" evidence="2">
    <location>
        <begin position="149"/>
        <end position="171"/>
    </location>
</feature>
<feature type="compositionally biased region" description="Low complexity" evidence="2">
    <location>
        <begin position="56"/>
        <end position="71"/>
    </location>
</feature>
<reference evidence="4" key="1">
    <citation type="submission" date="2019-02" db="EMBL/GenBank/DDBJ databases">
        <title>FDA dAtabase for Regulatory Grade micrObial Sequences (FDA-ARGOS): Supporting development and validation of Infectious Disease Dx tests.</title>
        <authorList>
            <person name="Duncan R."/>
            <person name="Fisher C."/>
            <person name="Tallon L."/>
            <person name="Sadzewicz L."/>
            <person name="Sengamalay N."/>
            <person name="Ott S."/>
            <person name="Godinez A."/>
            <person name="Nagaraj S."/>
            <person name="Vavikolanu K."/>
            <person name="Vyas G."/>
            <person name="Nadendla S."/>
            <person name="Aluvathingal J."/>
            <person name="Sichtig H."/>
        </authorList>
    </citation>
    <scope>NUCLEOTIDE SEQUENCE [LARGE SCALE GENOMIC DNA]</scope>
    <source>
        <strain evidence="4">FDAARGOS_360</strain>
    </source>
</reference>
<feature type="compositionally biased region" description="Low complexity" evidence="2">
    <location>
        <begin position="82"/>
        <end position="92"/>
    </location>
</feature>
<organism evidence="3 4">
    <name type="scientific">Leishmania donovani</name>
    <dbReference type="NCBI Taxonomy" id="5661"/>
    <lineage>
        <taxon>Eukaryota</taxon>
        <taxon>Discoba</taxon>
        <taxon>Euglenozoa</taxon>
        <taxon>Kinetoplastea</taxon>
        <taxon>Metakinetoplastina</taxon>
        <taxon>Trypanosomatida</taxon>
        <taxon>Trypanosomatidae</taxon>
        <taxon>Leishmaniinae</taxon>
        <taxon>Leishmania</taxon>
    </lineage>
</organism>
<feature type="region of interest" description="Disordered" evidence="2">
    <location>
        <begin position="184"/>
        <end position="204"/>
    </location>
</feature>
<feature type="region of interest" description="Disordered" evidence="2">
    <location>
        <begin position="231"/>
        <end position="251"/>
    </location>
</feature>
<dbReference type="EMBL" id="RHLD01000010">
    <property type="protein sequence ID" value="TPP50826.1"/>
    <property type="molecule type" value="Genomic_DNA"/>
</dbReference>
<feature type="region of interest" description="Disordered" evidence="2">
    <location>
        <begin position="521"/>
        <end position="550"/>
    </location>
</feature>
<feature type="compositionally biased region" description="Low complexity" evidence="2">
    <location>
        <begin position="105"/>
        <end position="128"/>
    </location>
</feature>
<feature type="coiled-coil region" evidence="1">
    <location>
        <begin position="823"/>
        <end position="850"/>
    </location>
</feature>
<evidence type="ECO:0000256" key="1">
    <source>
        <dbReference type="SAM" id="Coils"/>
    </source>
</evidence>
<protein>
    <submittedName>
        <fullName evidence="3">Uncharacterized protein</fullName>
    </submittedName>
</protein>
<sequence>MLTSAEEAYTEYLERRVVAGGVDAAIVRATLQQMGFDEKTIAAMMGDTSTYSLPFSTTSSASSTTSTSISSVKKPSRASGFSAATSTPSAPSEMADTAQLHRVVTTSAESAADTPTAASATATQVTPALPSIIPEGKRSNNDANQLCKSSPSATAAPPPSSSTASLSTPSRTLAAGTVAGAAEGFDADHHSGAPAAASADEHAQLTAAERTSLARWMREYQALMLSSALPHRGSHSRADATSSSTAPLLPRETPFDDACCVRTEGGERGGAGAALRDESAAQPLPPWSEAAARVPRKVEDSGSCVAGSDGATSSNGSAFARTEGEHPPYFSEMLCQDGTIVGEQAQSGGANPFSERYYRSAAQPLYRAARSAVPSPIRRAVPKAKSSVFVPTCSIGVPRFATGCARCNFDAAQCRHPYREAQDVRIVRASHVAVTNNGEYNHRMIAQSCCQARQVDAARQAQQTARAQPTSGRLVPVMHAPIGMTVQPRAGLASGRQMSTLPVKAKTDRVRLAQYYRHQWAEQERRSTKPATAAGFGATPSTGAGTGAAAPASGGRGFGGFGTGATATAATATTGGFGAAPALAGGFGAAPAPTGGFGAAPAPTGGFGAAPAPTGGFGAAPAPTGGFGAVGTTGFGAKPGFGAAPAAGGFGAGGGLGTGATAGGSGGFGSAATSGLGAGRGCGFGMPGGFGSTAASAAPAAPTAQQYPYLGIKGPGNATSWARDIDFSQVTEQVRFEALPQPLQQHLMELRSFMHAERDAAKKVYLYFNESDGADPAAAATANSATGSSAATAASSSYRKLLAQMAALKGGGNRAVDLVAVHCNQHEGQARRQLQRLEKLEANIRDYERHVWEPLLEQGLPSSLAGSGMNVRGGAYRPGASNGAASPFVSLVEELSRRMDHVSSALTELEATLVPPGRSLRGTGVSGRHGHQNGSAIPNDAIAQINAALLYELNQLQDSSCVAAHLHSRTNTAREFFTRQYGQAEADVLFADTEQQRNGTALFRRASPSTYFDIPPLPQQPAAAPAAVTTTSGAAPITGFGAGVTSALGGGFGATSGGGVFGTASSAGTAGALTTGGFGAPATAAAAPAGGGAVGGVGFGAAAGGTASAPAAGLAPATGGFGAAPTAGGFGAASASATTAPAATGAPPSAPSMGPAAPGAAPTAFNLGGGAAATATGFGMAPGKSGAGDGGDRPSQRTR</sequence>
<keyword evidence="1" id="KW-0175">Coiled coil</keyword>
<evidence type="ECO:0000313" key="4">
    <source>
        <dbReference type="Proteomes" id="UP000318821"/>
    </source>
</evidence>
<feature type="region of interest" description="Disordered" evidence="2">
    <location>
        <begin position="55"/>
        <end position="171"/>
    </location>
</feature>
<comment type="caution">
    <text evidence="3">The sequence shown here is derived from an EMBL/GenBank/DDBJ whole genome shotgun (WGS) entry which is preliminary data.</text>
</comment>
<dbReference type="AlphaFoldDB" id="A0A504XPY5"/>
<proteinExistence type="predicted"/>
<dbReference type="VEuPathDB" id="TriTrypDB:LDHU3_29.1140"/>
<dbReference type="VEuPathDB" id="TriTrypDB:LdCL_290013100"/>
<accession>A0A504XPY5</accession>
<evidence type="ECO:0000313" key="3">
    <source>
        <dbReference type="EMBL" id="TPP50826.1"/>
    </source>
</evidence>
<gene>
    <name evidence="3" type="ORF">CGC20_25695</name>
</gene>
<feature type="compositionally biased region" description="Low complexity" evidence="2">
    <location>
        <begin position="530"/>
        <end position="550"/>
    </location>
</feature>
<dbReference type="VEuPathDB" id="TriTrypDB:LdCL_290013200"/>
<feature type="region of interest" description="Disordered" evidence="2">
    <location>
        <begin position="1139"/>
        <end position="1162"/>
    </location>
</feature>
<dbReference type="Proteomes" id="UP000318821">
    <property type="component" value="Unassembled WGS sequence"/>
</dbReference>
<name>A0A504XPY5_LEIDO</name>
<dbReference type="VEuPathDB" id="TriTrypDB:LdBPK_290840.1"/>
<dbReference type="VEuPathDB" id="TriTrypDB:LDHU3_29.1130"/>
<feature type="region of interest" description="Disordered" evidence="2">
    <location>
        <begin position="1176"/>
        <end position="1199"/>
    </location>
</feature>
<feature type="compositionally biased region" description="Basic and acidic residues" evidence="2">
    <location>
        <begin position="1190"/>
        <end position="1199"/>
    </location>
</feature>